<proteinExistence type="predicted"/>
<dbReference type="InterPro" id="IPR000961">
    <property type="entry name" value="AGC-kinase_C"/>
</dbReference>
<dbReference type="PROSITE" id="PS51285">
    <property type="entry name" value="AGC_KINASE_CTER"/>
    <property type="match status" value="1"/>
</dbReference>
<dbReference type="SMART" id="SM00220">
    <property type="entry name" value="S_TKc"/>
    <property type="match status" value="1"/>
</dbReference>
<evidence type="ECO:0000256" key="5">
    <source>
        <dbReference type="ARBA" id="ARBA00022840"/>
    </source>
</evidence>
<evidence type="ECO:0000259" key="7">
    <source>
        <dbReference type="PROSITE" id="PS50011"/>
    </source>
</evidence>
<dbReference type="GO" id="GO:0004674">
    <property type="term" value="F:protein serine/threonine kinase activity"/>
    <property type="evidence" value="ECO:0007669"/>
    <property type="project" value="UniProtKB-KW"/>
</dbReference>
<dbReference type="AlphaFoldDB" id="A0A6B2LHS6"/>
<feature type="domain" description="Protein kinase" evidence="7">
    <location>
        <begin position="1"/>
        <end position="131"/>
    </location>
</feature>
<feature type="compositionally biased region" description="Basic and acidic residues" evidence="6">
    <location>
        <begin position="187"/>
        <end position="204"/>
    </location>
</feature>
<sequence length="220" mass="25638">MKPENILLSSHGYLVLTDFGLSKTGLYAENARTNTFCGTPEYMAPEVLRGEYYTKSIDWWSLGTLMYELLCGTTPFYSTDVREMYSRILSQQLFLPPQLSPACRSIIQLFLQRDPWYRLADPIIIKKHPFFKALDWNKLRRMDLTPPFLPKVSGPADLRFIDMAFLRLPLDDGEGGEESSFEEFAYTEEKEREHKEKEVQKEKVPPPFDKFTYLPGEEQL</sequence>
<dbReference type="InterPro" id="IPR011009">
    <property type="entry name" value="Kinase-like_dom_sf"/>
</dbReference>
<dbReference type="EMBL" id="GIBP01007391">
    <property type="protein sequence ID" value="NDV36360.1"/>
    <property type="molecule type" value="Transcribed_RNA"/>
</dbReference>
<accession>A0A6B2LHS6</accession>
<evidence type="ECO:0000259" key="8">
    <source>
        <dbReference type="PROSITE" id="PS51285"/>
    </source>
</evidence>
<keyword evidence="5" id="KW-0067">ATP-binding</keyword>
<evidence type="ECO:0000256" key="1">
    <source>
        <dbReference type="ARBA" id="ARBA00022527"/>
    </source>
</evidence>
<organism evidence="9">
    <name type="scientific">Arcella intermedia</name>
    <dbReference type="NCBI Taxonomy" id="1963864"/>
    <lineage>
        <taxon>Eukaryota</taxon>
        <taxon>Amoebozoa</taxon>
        <taxon>Tubulinea</taxon>
        <taxon>Elardia</taxon>
        <taxon>Arcellinida</taxon>
        <taxon>Sphaerothecina</taxon>
        <taxon>Arcellidae</taxon>
        <taxon>Arcella</taxon>
    </lineage>
</organism>
<dbReference type="Pfam" id="PF00069">
    <property type="entry name" value="Pkinase"/>
    <property type="match status" value="1"/>
</dbReference>
<evidence type="ECO:0000256" key="2">
    <source>
        <dbReference type="ARBA" id="ARBA00022679"/>
    </source>
</evidence>
<name>A0A6B2LHS6_9EUKA</name>
<dbReference type="PANTHER" id="PTHR24351">
    <property type="entry name" value="RIBOSOMAL PROTEIN S6 KINASE"/>
    <property type="match status" value="1"/>
</dbReference>
<dbReference type="Gene3D" id="1.10.510.10">
    <property type="entry name" value="Transferase(Phosphotransferase) domain 1"/>
    <property type="match status" value="1"/>
</dbReference>
<feature type="region of interest" description="Disordered" evidence="6">
    <location>
        <begin position="173"/>
        <end position="220"/>
    </location>
</feature>
<reference evidence="9" key="1">
    <citation type="journal article" date="2020" name="J. Eukaryot. Microbiol.">
        <title>De novo Sequencing, Assembly and Annotation of the Transcriptome for the Free-Living Testate Amoeba Arcella intermedia.</title>
        <authorList>
            <person name="Ribeiro G.M."/>
            <person name="Porfirio-Sousa A.L."/>
            <person name="Maurer-Alcala X.X."/>
            <person name="Katz L.A."/>
            <person name="Lahr D.J.G."/>
        </authorList>
    </citation>
    <scope>NUCLEOTIDE SEQUENCE</scope>
</reference>
<keyword evidence="4" id="KW-0418">Kinase</keyword>
<evidence type="ECO:0008006" key="10">
    <source>
        <dbReference type="Google" id="ProtNLM"/>
    </source>
</evidence>
<keyword evidence="3" id="KW-0547">Nucleotide-binding</keyword>
<keyword evidence="1" id="KW-0723">Serine/threonine-protein kinase</keyword>
<protein>
    <recommendedName>
        <fullName evidence="10">Protein kinase domain-containing protein</fullName>
    </recommendedName>
</protein>
<keyword evidence="2" id="KW-0808">Transferase</keyword>
<feature type="domain" description="AGC-kinase C-terminal" evidence="8">
    <location>
        <begin position="132"/>
        <end position="196"/>
    </location>
</feature>
<dbReference type="InterPro" id="IPR000719">
    <property type="entry name" value="Prot_kinase_dom"/>
</dbReference>
<dbReference type="PROSITE" id="PS50011">
    <property type="entry name" value="PROTEIN_KINASE_DOM"/>
    <property type="match status" value="1"/>
</dbReference>
<dbReference type="SUPFAM" id="SSF56112">
    <property type="entry name" value="Protein kinase-like (PK-like)"/>
    <property type="match status" value="1"/>
</dbReference>
<evidence type="ECO:0000256" key="3">
    <source>
        <dbReference type="ARBA" id="ARBA00022741"/>
    </source>
</evidence>
<dbReference type="SMART" id="SM00133">
    <property type="entry name" value="S_TK_X"/>
    <property type="match status" value="1"/>
</dbReference>
<evidence type="ECO:0000256" key="6">
    <source>
        <dbReference type="SAM" id="MobiDB-lite"/>
    </source>
</evidence>
<evidence type="ECO:0000313" key="9">
    <source>
        <dbReference type="EMBL" id="NDV36360.1"/>
    </source>
</evidence>
<evidence type="ECO:0000256" key="4">
    <source>
        <dbReference type="ARBA" id="ARBA00022777"/>
    </source>
</evidence>
<dbReference type="GO" id="GO:0005524">
    <property type="term" value="F:ATP binding"/>
    <property type="evidence" value="ECO:0007669"/>
    <property type="project" value="UniProtKB-KW"/>
</dbReference>